<protein>
    <recommendedName>
        <fullName evidence="7">Cytochrome c oxidase subunit 8, mitochondrial</fullName>
    </recommendedName>
    <alternativeName>
        <fullName evidence="7">Cytochrome c oxidase polypeptide VIII</fullName>
    </alternativeName>
</protein>
<keyword evidence="6 7" id="KW-0472">Membrane</keyword>
<dbReference type="InterPro" id="IPR036636">
    <property type="entry name" value="COX7C/Cox8_sf"/>
</dbReference>
<reference evidence="8 9" key="1">
    <citation type="journal article" date="2012" name="BMC Genomics">
        <title>Comparative genomics of the white-rot fungi, Phanerochaete carnosa and P. chrysosporium, to elucidate the genetic basis of the distinct wood types they colonize.</title>
        <authorList>
            <person name="Suzuki H."/>
            <person name="MacDonald J."/>
            <person name="Syed K."/>
            <person name="Salamov A."/>
            <person name="Hori C."/>
            <person name="Aerts A."/>
            <person name="Henrissat B."/>
            <person name="Wiebenga A."/>
            <person name="vanKuyk P.A."/>
            <person name="Barry K."/>
            <person name="Lindquist E."/>
            <person name="LaButti K."/>
            <person name="Lapidus A."/>
            <person name="Lucas S."/>
            <person name="Coutinho P."/>
            <person name="Gong Y."/>
            <person name="Samejima M."/>
            <person name="Mahadevan R."/>
            <person name="Abou-Zaid M."/>
            <person name="de Vries R.P."/>
            <person name="Igarashi K."/>
            <person name="Yadav J.S."/>
            <person name="Grigoriev I.V."/>
            <person name="Master E.R."/>
        </authorList>
    </citation>
    <scope>NUCLEOTIDE SEQUENCE [LARGE SCALE GENOMIC DNA]</scope>
    <source>
        <strain evidence="8 9">HHB-10118-sp</strain>
    </source>
</reference>
<evidence type="ECO:0000256" key="4">
    <source>
        <dbReference type="ARBA" id="ARBA00022792"/>
    </source>
</evidence>
<evidence type="ECO:0000256" key="2">
    <source>
        <dbReference type="ARBA" id="ARBA00004673"/>
    </source>
</evidence>
<keyword evidence="7" id="KW-0812">Transmembrane</keyword>
<dbReference type="GO" id="GO:0005743">
    <property type="term" value="C:mitochondrial inner membrane"/>
    <property type="evidence" value="ECO:0007669"/>
    <property type="project" value="UniProtKB-SubCell"/>
</dbReference>
<comment type="similarity">
    <text evidence="3 7">Belongs to the cytochrome c oxidase VIIc family.</text>
</comment>
<dbReference type="GO" id="GO:0045277">
    <property type="term" value="C:respiratory chain complex IV"/>
    <property type="evidence" value="ECO:0007669"/>
    <property type="project" value="UniProtKB-UniRule"/>
</dbReference>
<dbReference type="UniPathway" id="UPA00705"/>
<dbReference type="EMBL" id="JH930469">
    <property type="protein sequence ID" value="EKM59643.1"/>
    <property type="molecule type" value="Genomic_DNA"/>
</dbReference>
<keyword evidence="9" id="KW-1185">Reference proteome</keyword>
<dbReference type="HOGENOM" id="CLU_169812_1_1_1"/>
<evidence type="ECO:0000313" key="9">
    <source>
        <dbReference type="Proteomes" id="UP000008370"/>
    </source>
</evidence>
<feature type="transmembrane region" description="Helical" evidence="7">
    <location>
        <begin position="48"/>
        <end position="67"/>
    </location>
</feature>
<dbReference type="KEGG" id="pco:PHACADRAFT_205868"/>
<accession>K5W6S6</accession>
<comment type="pathway">
    <text evidence="2 7">Energy metabolism; oxidative phosphorylation.</text>
</comment>
<evidence type="ECO:0000256" key="6">
    <source>
        <dbReference type="ARBA" id="ARBA00023136"/>
    </source>
</evidence>
<name>K5W6S6_PHACS</name>
<gene>
    <name evidence="8" type="ORF">PHACADRAFT_205868</name>
</gene>
<dbReference type="GO" id="GO:0006123">
    <property type="term" value="P:mitochondrial electron transport, cytochrome c to oxygen"/>
    <property type="evidence" value="ECO:0007669"/>
    <property type="project" value="UniProtKB-UniRule"/>
</dbReference>
<organism evidence="8 9">
    <name type="scientific">Phanerochaete carnosa (strain HHB-10118-sp)</name>
    <name type="common">White-rot fungus</name>
    <name type="synonym">Peniophora carnosa</name>
    <dbReference type="NCBI Taxonomy" id="650164"/>
    <lineage>
        <taxon>Eukaryota</taxon>
        <taxon>Fungi</taxon>
        <taxon>Dikarya</taxon>
        <taxon>Basidiomycota</taxon>
        <taxon>Agaricomycotina</taxon>
        <taxon>Agaricomycetes</taxon>
        <taxon>Polyporales</taxon>
        <taxon>Phanerochaetaceae</taxon>
        <taxon>Phanerochaete</taxon>
    </lineage>
</organism>
<keyword evidence="4 7" id="KW-0999">Mitochondrion inner membrane</keyword>
<sequence length="74" mass="7981">MSLLAHVPRQAALRQVALRRTPASSRFLTSEESVPFSYKSKPVFAAKVVGYLVAGFSIPFVAAYYQLSKSGGSS</sequence>
<comment type="function">
    <text evidence="7">Component of the cytochrome c oxidase, the last enzyme in the mitochondrial electron transport chain which drives oxidative phosphorylation. The respiratory chain contains 3 multisubunit complexes succinate dehydrogenase (complex II, CII), ubiquinol-cytochrome c oxidoreductase (cytochrome b-c1 complex, complex III, CIII) and cytochrome c oxidase (complex IV, CIV), that cooperate to transfer electrons derived from NADH and succinate to molecular oxygen, creating an electrochemical gradient over the inner membrane that drives transmembrane transport and the ATP synthase. Cytochrome c oxidase is the component of the respiratory chain that catalyzes the reduction of oxygen to water. Electrons originating from reduced cytochrome c in the intermembrane space (IMS) are transferred via the dinuclear copper A center (CU(A)) of subunit 2 and heme A of subunit 1 to the active site in subunit 1, a binuclear center (BNC) formed by heme A3 and copper B (CU(B)). The BNC reduces molecular oxygen to 2 water molecules using 4 electrons from cytochrome c in the IMS and 4 protons from the mitochondrial matrix.</text>
</comment>
<evidence type="ECO:0000313" key="8">
    <source>
        <dbReference type="EMBL" id="EKM59643.1"/>
    </source>
</evidence>
<dbReference type="SUPFAM" id="SSF81427">
    <property type="entry name" value="Mitochondrial cytochrome c oxidase subunit VIIc (aka VIIIa)"/>
    <property type="match status" value="1"/>
</dbReference>
<keyword evidence="5 7" id="KW-0496">Mitochondrion</keyword>
<evidence type="ECO:0000256" key="7">
    <source>
        <dbReference type="RuleBase" id="RU368123"/>
    </source>
</evidence>
<dbReference type="Gene3D" id="4.10.49.10">
    <property type="entry name" value="Cytochrome c oxidase subunit VIIc"/>
    <property type="match status" value="1"/>
</dbReference>
<keyword evidence="7" id="KW-1133">Transmembrane helix</keyword>
<dbReference type="AlphaFoldDB" id="K5W6S6"/>
<dbReference type="InterPro" id="IPR004202">
    <property type="entry name" value="COX7C/Cox8"/>
</dbReference>
<evidence type="ECO:0000256" key="1">
    <source>
        <dbReference type="ARBA" id="ARBA00004434"/>
    </source>
</evidence>
<evidence type="ECO:0000256" key="5">
    <source>
        <dbReference type="ARBA" id="ARBA00023128"/>
    </source>
</evidence>
<evidence type="ECO:0000256" key="3">
    <source>
        <dbReference type="ARBA" id="ARBA00010514"/>
    </source>
</evidence>
<dbReference type="OrthoDB" id="9974841at2759"/>
<dbReference type="InParanoid" id="K5W6S6"/>
<dbReference type="RefSeq" id="XP_007392201.1">
    <property type="nucleotide sequence ID" value="XM_007392139.1"/>
</dbReference>
<comment type="subcellular location">
    <subcellularLocation>
        <location evidence="1 7">Mitochondrion inner membrane</location>
        <topology evidence="1 7">Single-pass membrane protein</topology>
    </subcellularLocation>
</comment>
<dbReference type="GeneID" id="18912397"/>
<dbReference type="Proteomes" id="UP000008370">
    <property type="component" value="Unassembled WGS sequence"/>
</dbReference>
<keyword evidence="7" id="KW-0809">Transit peptide</keyword>
<proteinExistence type="inferred from homology"/>
<dbReference type="STRING" id="650164.K5W6S6"/>
<comment type="subunit">
    <text evidence="7">Component of the cytochrome c oxidase (complex IV, CIV), a multisubunit enzyme composed of a catalytic core of 3 subunits and several supernumerary subunits. The complex exists as a monomer or a dimer and forms supercomplexes (SCs) in the inner mitochondrial membrane with ubiquinol-cytochrome c oxidoreductase (cytochrome b-c1 complex, complex III, CIII).</text>
</comment>
<dbReference type="Pfam" id="PF02935">
    <property type="entry name" value="COX7C"/>
    <property type="match status" value="1"/>
</dbReference>